<organism evidence="1">
    <name type="scientific">Cladocopium goreaui</name>
    <dbReference type="NCBI Taxonomy" id="2562237"/>
    <lineage>
        <taxon>Eukaryota</taxon>
        <taxon>Sar</taxon>
        <taxon>Alveolata</taxon>
        <taxon>Dinophyceae</taxon>
        <taxon>Suessiales</taxon>
        <taxon>Symbiodiniaceae</taxon>
        <taxon>Cladocopium</taxon>
    </lineage>
</organism>
<dbReference type="Proteomes" id="UP001152797">
    <property type="component" value="Unassembled WGS sequence"/>
</dbReference>
<dbReference type="EMBL" id="CAMXCT010003168">
    <property type="protein sequence ID" value="CAI4002840.1"/>
    <property type="molecule type" value="Genomic_DNA"/>
</dbReference>
<keyword evidence="3" id="KW-1185">Reference proteome</keyword>
<accession>A0A9P1D400</accession>
<proteinExistence type="predicted"/>
<evidence type="ECO:0000313" key="2">
    <source>
        <dbReference type="EMBL" id="CAL1156215.1"/>
    </source>
</evidence>
<comment type="caution">
    <text evidence="1">The sequence shown here is derived from an EMBL/GenBank/DDBJ whole genome shotgun (WGS) entry which is preliminary data.</text>
</comment>
<name>A0A9P1D400_9DINO</name>
<dbReference type="EMBL" id="CAMXCT030003168">
    <property type="protein sequence ID" value="CAL4790152.1"/>
    <property type="molecule type" value="Genomic_DNA"/>
</dbReference>
<gene>
    <name evidence="1" type="ORF">C1SCF055_LOCUS28757</name>
</gene>
<evidence type="ECO:0000313" key="1">
    <source>
        <dbReference type="EMBL" id="CAI4002840.1"/>
    </source>
</evidence>
<dbReference type="AlphaFoldDB" id="A0A9P1D400"/>
<protein>
    <submittedName>
        <fullName evidence="1">Uncharacterized protein</fullName>
    </submittedName>
</protein>
<evidence type="ECO:0000313" key="3">
    <source>
        <dbReference type="Proteomes" id="UP001152797"/>
    </source>
</evidence>
<reference evidence="2" key="2">
    <citation type="submission" date="2024-04" db="EMBL/GenBank/DDBJ databases">
        <authorList>
            <person name="Chen Y."/>
            <person name="Shah S."/>
            <person name="Dougan E. K."/>
            <person name="Thang M."/>
            <person name="Chan C."/>
        </authorList>
    </citation>
    <scope>NUCLEOTIDE SEQUENCE [LARGE SCALE GENOMIC DNA]</scope>
</reference>
<dbReference type="EMBL" id="CAMXCT020003168">
    <property type="protein sequence ID" value="CAL1156215.1"/>
    <property type="molecule type" value="Genomic_DNA"/>
</dbReference>
<sequence length="190" mass="22564">MLLHILMNLEDIDVDYMTADQKMKNQMENMTIQAIHHNLKENTSKELFALTLRAHEMENVKDLRAKALKKKMNGVMIRHRMTCCMIQKNMNTEYQQHTDEIPAAVIDQLYHQEAPYIPMVGHDRDEDVVQDFQRGDHYLLHKGTETLQFQTLEGLHGFRCARIAAREDDRLTEEERRIRIENFLLHHQRV</sequence>
<reference evidence="1" key="1">
    <citation type="submission" date="2022-10" db="EMBL/GenBank/DDBJ databases">
        <authorList>
            <person name="Chen Y."/>
            <person name="Dougan E. K."/>
            <person name="Chan C."/>
            <person name="Rhodes N."/>
            <person name="Thang M."/>
        </authorList>
    </citation>
    <scope>NUCLEOTIDE SEQUENCE</scope>
</reference>